<reference evidence="2 3" key="1">
    <citation type="submission" date="2018-08" db="EMBL/GenBank/DDBJ databases">
        <title>Bacillus chawlae sp. nov., Bacillus glennii sp. nov., and Bacillus saganii sp. nov. Isolated from the Vehicle Assembly Building at Kennedy Space Center where the Viking Spacecraft were Assembled.</title>
        <authorList>
            <person name="Seuylemezian A."/>
            <person name="Vaishampayan P."/>
        </authorList>
    </citation>
    <scope>NUCLEOTIDE SEQUENCE [LARGE SCALE GENOMIC DNA]</scope>
    <source>
        <strain evidence="2 3">V44-8</strain>
    </source>
</reference>
<accession>A0A372LHE0</accession>
<feature type="transmembrane region" description="Helical" evidence="1">
    <location>
        <begin position="39"/>
        <end position="62"/>
    </location>
</feature>
<sequence>MNIRTYYEKTARMCFHVSWIALIIAVVFFVLHASDVFEGNIIVITAPFLIVSIVQSIGARIYENRMKDLPQEYASPASSPLETKDILLTFMPAPTLRVLLFHPDGSLLGEIKDRNMSWFMWMVPNSLSMILKKRYILTDANGEVLAEYAVQGGIGTAFSMRDGSGNLIGSYKESLRESLFRLKGMIYSADGQEWIPVNVGGMLTEFQLKTIAGKPVAAFQKGWMPLDWGKRFKDMNTPILTFHEKATAQQKIAVFGFCASALNHRSN</sequence>
<keyword evidence="1" id="KW-1133">Transmembrane helix</keyword>
<keyword evidence="1" id="KW-0812">Transmembrane</keyword>
<keyword evidence="1" id="KW-0472">Membrane</keyword>
<proteinExistence type="predicted"/>
<feature type="transmembrane region" description="Helical" evidence="1">
    <location>
        <begin position="12"/>
        <end position="33"/>
    </location>
</feature>
<evidence type="ECO:0000256" key="1">
    <source>
        <dbReference type="SAM" id="Phobius"/>
    </source>
</evidence>
<dbReference type="Proteomes" id="UP000262939">
    <property type="component" value="Unassembled WGS sequence"/>
</dbReference>
<organism evidence="2 3">
    <name type="scientific">Peribacillus glennii</name>
    <dbReference type="NCBI Taxonomy" id="2303991"/>
    <lineage>
        <taxon>Bacteria</taxon>
        <taxon>Bacillati</taxon>
        <taxon>Bacillota</taxon>
        <taxon>Bacilli</taxon>
        <taxon>Bacillales</taxon>
        <taxon>Bacillaceae</taxon>
        <taxon>Peribacillus</taxon>
    </lineage>
</organism>
<gene>
    <name evidence="2" type="ORF">D0466_05800</name>
</gene>
<dbReference type="AlphaFoldDB" id="A0A372LHE0"/>
<name>A0A372LHE0_9BACI</name>
<comment type="caution">
    <text evidence="2">The sequence shown here is derived from an EMBL/GenBank/DDBJ whole genome shotgun (WGS) entry which is preliminary data.</text>
</comment>
<dbReference type="RefSeq" id="WP_117321580.1">
    <property type="nucleotide sequence ID" value="NZ_QVTD01000003.1"/>
</dbReference>
<keyword evidence="3" id="KW-1185">Reference proteome</keyword>
<evidence type="ECO:0000313" key="2">
    <source>
        <dbReference type="EMBL" id="RFU65404.1"/>
    </source>
</evidence>
<evidence type="ECO:0000313" key="3">
    <source>
        <dbReference type="Proteomes" id="UP000262939"/>
    </source>
</evidence>
<dbReference type="OrthoDB" id="2924197at2"/>
<protein>
    <submittedName>
        <fullName evidence="2">Uncharacterized protein</fullName>
    </submittedName>
</protein>
<dbReference type="EMBL" id="QVTD01000003">
    <property type="protein sequence ID" value="RFU65404.1"/>
    <property type="molecule type" value="Genomic_DNA"/>
</dbReference>